<dbReference type="InterPro" id="IPR008913">
    <property type="entry name" value="Znf_CHY"/>
</dbReference>
<keyword evidence="7" id="KW-1185">Reference proteome</keyword>
<dbReference type="InterPro" id="IPR037274">
    <property type="entry name" value="Znf_CHY_sf"/>
</dbReference>
<evidence type="ECO:0000259" key="4">
    <source>
        <dbReference type="PROSITE" id="PS51266"/>
    </source>
</evidence>
<dbReference type="SUPFAM" id="SSF161219">
    <property type="entry name" value="CHY zinc finger-like"/>
    <property type="match status" value="1"/>
</dbReference>
<dbReference type="RefSeq" id="WP_308425071.1">
    <property type="nucleotide sequence ID" value="NZ_BMPH01000018.1"/>
</dbReference>
<dbReference type="InterPro" id="IPR017941">
    <property type="entry name" value="Rieske_2Fe-2S"/>
</dbReference>
<evidence type="ECO:0000313" key="6">
    <source>
        <dbReference type="EMBL" id="MBP2397188.1"/>
    </source>
</evidence>
<evidence type="ECO:0000256" key="1">
    <source>
        <dbReference type="ARBA" id="ARBA00022723"/>
    </source>
</evidence>
<dbReference type="InterPro" id="IPR016694">
    <property type="entry name" value="UCP017292"/>
</dbReference>
<organism evidence="6 7">
    <name type="scientific">Glutamicibacter protophormiae</name>
    <name type="common">Brevibacterium protophormiae</name>
    <dbReference type="NCBI Taxonomy" id="37930"/>
    <lineage>
        <taxon>Bacteria</taxon>
        <taxon>Bacillati</taxon>
        <taxon>Actinomycetota</taxon>
        <taxon>Actinomycetes</taxon>
        <taxon>Micrococcales</taxon>
        <taxon>Micrococcaceae</taxon>
        <taxon>Glutamicibacter</taxon>
    </lineage>
</organism>
<dbReference type="PANTHER" id="PTHR28082">
    <property type="entry name" value="ZINC FINGER PROTEIN"/>
    <property type="match status" value="1"/>
</dbReference>
<gene>
    <name evidence="6" type="ORF">JOF39_000269</name>
</gene>
<evidence type="ECO:0000256" key="2">
    <source>
        <dbReference type="ARBA" id="ARBA00022771"/>
    </source>
</evidence>
<keyword evidence="3" id="KW-0862">Zinc</keyword>
<feature type="domain" description="Rieske" evidence="5">
    <location>
        <begin position="39"/>
        <end position="112"/>
    </location>
</feature>
<dbReference type="Proteomes" id="UP001195422">
    <property type="component" value="Unassembled WGS sequence"/>
</dbReference>
<sequence>MASGPLPLRGVGMDSQTRCAHYRQLIDVIALRHACCETWYPCHLCHRELADHPAVPWPAARGAEPAVLCGVCAHRMTASEYLGAGSCPACQALFNPGCKAHAPLYFELPQRP</sequence>
<proteinExistence type="predicted"/>
<dbReference type="InterPro" id="IPR052604">
    <property type="entry name" value="Mito_Tim_assembly_helper"/>
</dbReference>
<dbReference type="EMBL" id="JAGIOJ010000001">
    <property type="protein sequence ID" value="MBP2397188.1"/>
    <property type="molecule type" value="Genomic_DNA"/>
</dbReference>
<evidence type="ECO:0000259" key="5">
    <source>
        <dbReference type="PROSITE" id="PS51296"/>
    </source>
</evidence>
<keyword evidence="2" id="KW-0863">Zinc-finger</keyword>
<dbReference type="PIRSF" id="PIRSF017292">
    <property type="entry name" value="UCP017292_Znf_CHY"/>
    <property type="match status" value="1"/>
</dbReference>
<reference evidence="6 7" key="1">
    <citation type="submission" date="2021-03" db="EMBL/GenBank/DDBJ databases">
        <title>Sequencing the genomes of 1000 actinobacteria strains.</title>
        <authorList>
            <person name="Klenk H.-P."/>
        </authorList>
    </citation>
    <scope>NUCLEOTIDE SEQUENCE [LARGE SCALE GENOMIC DNA]</scope>
    <source>
        <strain evidence="6 7">DSM 20168</strain>
    </source>
</reference>
<accession>A0ABS4XL11</accession>
<evidence type="ECO:0000256" key="3">
    <source>
        <dbReference type="ARBA" id="ARBA00022833"/>
    </source>
</evidence>
<name>A0ABS4XL11_GLUPR</name>
<comment type="caution">
    <text evidence="6">The sequence shown here is derived from an EMBL/GenBank/DDBJ whole genome shotgun (WGS) entry which is preliminary data.</text>
</comment>
<evidence type="ECO:0000313" key="7">
    <source>
        <dbReference type="Proteomes" id="UP001195422"/>
    </source>
</evidence>
<dbReference type="PANTHER" id="PTHR28082:SF1">
    <property type="entry name" value="HELPER OF TIM PROTEIN 13"/>
    <property type="match status" value="1"/>
</dbReference>
<dbReference type="Pfam" id="PF05495">
    <property type="entry name" value="zf-CHY"/>
    <property type="match status" value="1"/>
</dbReference>
<dbReference type="PROSITE" id="PS51296">
    <property type="entry name" value="RIESKE"/>
    <property type="match status" value="1"/>
</dbReference>
<dbReference type="PROSITE" id="PS51266">
    <property type="entry name" value="ZF_CHY"/>
    <property type="match status" value="1"/>
</dbReference>
<feature type="domain" description="CHY-type" evidence="4">
    <location>
        <begin position="12"/>
        <end position="92"/>
    </location>
</feature>
<protein>
    <submittedName>
        <fullName evidence="6">CHY-type Zn-finger protein</fullName>
    </submittedName>
</protein>
<keyword evidence="1" id="KW-0479">Metal-binding</keyword>